<keyword evidence="2" id="KW-0560">Oxidoreductase</keyword>
<accession>A0A318JMI6</accession>
<evidence type="ECO:0000313" key="2">
    <source>
        <dbReference type="EMBL" id="PXX51150.1"/>
    </source>
</evidence>
<dbReference type="RefSeq" id="WP_059287374.1">
    <property type="nucleotide sequence ID" value="NZ_LNQU01000205.1"/>
</dbReference>
<dbReference type="EMBL" id="QJKC01000001">
    <property type="protein sequence ID" value="PXX51150.1"/>
    <property type="molecule type" value="Genomic_DNA"/>
</dbReference>
<dbReference type="Gene3D" id="3.30.70.100">
    <property type="match status" value="1"/>
</dbReference>
<comment type="caution">
    <text evidence="2">The sequence shown here is derived from an EMBL/GenBank/DDBJ whole genome shotgun (WGS) entry which is preliminary data.</text>
</comment>
<keyword evidence="3" id="KW-1185">Reference proteome</keyword>
<dbReference type="SUPFAM" id="SSF54909">
    <property type="entry name" value="Dimeric alpha+beta barrel"/>
    <property type="match status" value="1"/>
</dbReference>
<sequence length="114" mass="13525">MHVLTVELTIKPECVADFLQELQQFSRFILQQEADCLRFEIFQDDDDPCRILLLEGWSSRRHLEAVQLQRAYYQPYFAKVQSMLAAERLLRHWQPLPLQQRCGHLARRQSGLTP</sequence>
<organism evidence="2 3">
    <name type="scientific">Aquitalea magnusonii</name>
    <dbReference type="NCBI Taxonomy" id="332411"/>
    <lineage>
        <taxon>Bacteria</taxon>
        <taxon>Pseudomonadati</taxon>
        <taxon>Pseudomonadota</taxon>
        <taxon>Betaproteobacteria</taxon>
        <taxon>Neisseriales</taxon>
        <taxon>Chromobacteriaceae</taxon>
        <taxon>Aquitalea</taxon>
    </lineage>
</organism>
<evidence type="ECO:0000259" key="1">
    <source>
        <dbReference type="PROSITE" id="PS51725"/>
    </source>
</evidence>
<dbReference type="OrthoDB" id="9812754at2"/>
<dbReference type="InterPro" id="IPR011008">
    <property type="entry name" value="Dimeric_a/b-barrel"/>
</dbReference>
<dbReference type="PROSITE" id="PS51725">
    <property type="entry name" value="ABM"/>
    <property type="match status" value="1"/>
</dbReference>
<feature type="domain" description="ABM" evidence="1">
    <location>
        <begin position="2"/>
        <end position="93"/>
    </location>
</feature>
<dbReference type="AlphaFoldDB" id="A0A318JMI6"/>
<evidence type="ECO:0000313" key="3">
    <source>
        <dbReference type="Proteomes" id="UP000248395"/>
    </source>
</evidence>
<name>A0A318JMI6_9NEIS</name>
<protein>
    <submittedName>
        <fullName evidence="2">Quinol monooxygenase YgiN</fullName>
    </submittedName>
</protein>
<dbReference type="Proteomes" id="UP000248395">
    <property type="component" value="Unassembled WGS sequence"/>
</dbReference>
<reference evidence="2 3" key="1">
    <citation type="submission" date="2018-05" db="EMBL/GenBank/DDBJ databases">
        <title>Genomic Encyclopedia of Type Strains, Phase IV (KMG-IV): sequencing the most valuable type-strain genomes for metagenomic binning, comparative biology and taxonomic classification.</title>
        <authorList>
            <person name="Goeker M."/>
        </authorList>
    </citation>
    <scope>NUCLEOTIDE SEQUENCE [LARGE SCALE GENOMIC DNA]</scope>
    <source>
        <strain evidence="2 3">DSM 25134</strain>
    </source>
</reference>
<gene>
    <name evidence="2" type="ORF">DFR38_101211</name>
</gene>
<keyword evidence="2" id="KW-0503">Monooxygenase</keyword>
<dbReference type="Pfam" id="PF03992">
    <property type="entry name" value="ABM"/>
    <property type="match status" value="1"/>
</dbReference>
<proteinExistence type="predicted"/>
<dbReference type="GO" id="GO:0004497">
    <property type="term" value="F:monooxygenase activity"/>
    <property type="evidence" value="ECO:0007669"/>
    <property type="project" value="UniProtKB-KW"/>
</dbReference>
<dbReference type="InterPro" id="IPR007138">
    <property type="entry name" value="ABM_dom"/>
</dbReference>